<comment type="caution">
    <text evidence="2">The sequence shown here is derived from an EMBL/GenBank/DDBJ whole genome shotgun (WGS) entry which is preliminary data.</text>
</comment>
<keyword evidence="1" id="KW-0812">Transmembrane</keyword>
<dbReference type="RefSeq" id="WP_120558322.1">
    <property type="nucleotide sequence ID" value="NZ_RAWK01000187.1"/>
</dbReference>
<organism evidence="2 3">
    <name type="scientific">Corallococcus aberystwythensis</name>
    <dbReference type="NCBI Taxonomy" id="2316722"/>
    <lineage>
        <taxon>Bacteria</taxon>
        <taxon>Pseudomonadati</taxon>
        <taxon>Myxococcota</taxon>
        <taxon>Myxococcia</taxon>
        <taxon>Myxococcales</taxon>
        <taxon>Cystobacterineae</taxon>
        <taxon>Myxococcaceae</taxon>
        <taxon>Corallococcus</taxon>
    </lineage>
</organism>
<reference evidence="3" key="1">
    <citation type="submission" date="2018-09" db="EMBL/GenBank/DDBJ databases">
        <authorList>
            <person name="Livingstone P.G."/>
            <person name="Whitworth D.E."/>
        </authorList>
    </citation>
    <scope>NUCLEOTIDE SEQUENCE [LARGE SCALE GENOMIC DNA]</scope>
    <source>
        <strain evidence="3">AB050A</strain>
    </source>
</reference>
<dbReference type="OrthoDB" id="5497241at2"/>
<dbReference type="Pfam" id="PF07963">
    <property type="entry name" value="N_methyl"/>
    <property type="match status" value="1"/>
</dbReference>
<dbReference type="PROSITE" id="PS00409">
    <property type="entry name" value="PROKAR_NTER_METHYL"/>
    <property type="match status" value="1"/>
</dbReference>
<evidence type="ECO:0000313" key="2">
    <source>
        <dbReference type="EMBL" id="RKH59459.1"/>
    </source>
</evidence>
<evidence type="ECO:0000313" key="3">
    <source>
        <dbReference type="Proteomes" id="UP000267003"/>
    </source>
</evidence>
<feature type="transmembrane region" description="Helical" evidence="1">
    <location>
        <begin position="12"/>
        <end position="33"/>
    </location>
</feature>
<protein>
    <submittedName>
        <fullName evidence="2">Pilus assembly protein</fullName>
    </submittedName>
</protein>
<accession>A0A3A8PT41</accession>
<keyword evidence="1" id="KW-1133">Transmembrane helix</keyword>
<dbReference type="EMBL" id="RAWK01000187">
    <property type="protein sequence ID" value="RKH59459.1"/>
    <property type="molecule type" value="Genomic_DNA"/>
</dbReference>
<sequence>MMQRVPGSRGFTLLEVMISAALGIVVVASGLAVGTQMQRRALFEEQTMMAQTTGRTLEEMLSSQVARAGAGMGNTPISFADSDDRFGIEMWSNPSTVAFFTTDGDYVAPDAAKQQPASDALRLYWGSTNALISLEGCTGKGSSVRQGADQFCLAPSSSDGLAPAVGQPFTLAVLANANEQSACATRVTNVNAGSNRLTATLGTGTLNTGGCGLAPTDMYWTSGDWLVMGLEGVAYRVNWKNNIPTLEALPSGATTWQVVSRDVEQLRVRQAVIDLTNLNAAPRWFPETDLTLANPPRPAISDCTVGQFSTSCAVETPSFENVPPTETVEVRRRRLQQRVREVEVTLVVRTRRNDREINQPTVTDDDGFRLDGYKRRTFTFRVAPRNFGVAGLVPPALTGVAP</sequence>
<dbReference type="Proteomes" id="UP000267003">
    <property type="component" value="Unassembled WGS sequence"/>
</dbReference>
<gene>
    <name evidence="2" type="ORF">D7W81_27255</name>
</gene>
<proteinExistence type="predicted"/>
<dbReference type="AlphaFoldDB" id="A0A3A8PT41"/>
<keyword evidence="3" id="KW-1185">Reference proteome</keyword>
<dbReference type="InterPro" id="IPR012902">
    <property type="entry name" value="N_methyl_site"/>
</dbReference>
<name>A0A3A8PT41_9BACT</name>
<evidence type="ECO:0000256" key="1">
    <source>
        <dbReference type="SAM" id="Phobius"/>
    </source>
</evidence>
<keyword evidence="1" id="KW-0472">Membrane</keyword>